<evidence type="ECO:0000256" key="10">
    <source>
        <dbReference type="SAM" id="MobiDB-lite"/>
    </source>
</evidence>
<evidence type="ECO:0000313" key="12">
    <source>
        <dbReference type="Proteomes" id="UP000187550"/>
    </source>
</evidence>
<keyword evidence="11" id="KW-0456">Lyase</keyword>
<feature type="modified residue" description="N6-(pyridoxal phosphate)lysine" evidence="8">
    <location>
        <position position="209"/>
    </location>
</feature>
<dbReference type="STRING" id="550447.SAMN05428946_1808"/>
<dbReference type="InterPro" id="IPR015424">
    <property type="entry name" value="PyrdxlP-dep_Trfase"/>
</dbReference>
<evidence type="ECO:0000256" key="1">
    <source>
        <dbReference type="ARBA" id="ARBA00001933"/>
    </source>
</evidence>
<dbReference type="GO" id="GO:0018826">
    <property type="term" value="F:methionine gamma-lyase activity"/>
    <property type="evidence" value="ECO:0007669"/>
    <property type="project" value="UniProtKB-EC"/>
</dbReference>
<dbReference type="PROSITE" id="PS00868">
    <property type="entry name" value="CYS_MET_METAB_PP"/>
    <property type="match status" value="1"/>
</dbReference>
<feature type="region of interest" description="Disordered" evidence="10">
    <location>
        <begin position="1"/>
        <end position="24"/>
    </location>
</feature>
<dbReference type="CDD" id="cd00614">
    <property type="entry name" value="CGS_like"/>
    <property type="match status" value="1"/>
</dbReference>
<keyword evidence="12" id="KW-1185">Reference proteome</keyword>
<evidence type="ECO:0000256" key="3">
    <source>
        <dbReference type="ARBA" id="ARBA00022898"/>
    </source>
</evidence>
<evidence type="ECO:0000256" key="9">
    <source>
        <dbReference type="RuleBase" id="RU362118"/>
    </source>
</evidence>
<dbReference type="AlphaFoldDB" id="A0A1U7PQF9"/>
<dbReference type="SUPFAM" id="SSF53383">
    <property type="entry name" value="PLP-dependent transferases"/>
    <property type="match status" value="1"/>
</dbReference>
<dbReference type="InterPro" id="IPR015422">
    <property type="entry name" value="PyrdxlP-dep_Trfase_small"/>
</dbReference>
<comment type="cofactor">
    <cofactor evidence="1 9">
        <name>pyridoxal 5'-phosphate</name>
        <dbReference type="ChEBI" id="CHEBI:597326"/>
    </cofactor>
</comment>
<comment type="similarity">
    <text evidence="2 9">Belongs to the trans-sulfuration enzymes family.</text>
</comment>
<dbReference type="OrthoDB" id="9803887at2"/>
<evidence type="ECO:0000256" key="6">
    <source>
        <dbReference type="ARBA" id="ARBA00048780"/>
    </source>
</evidence>
<gene>
    <name evidence="11" type="ORF">SAMN05428946_1808</name>
</gene>
<dbReference type="RefSeq" id="WP_076758207.1">
    <property type="nucleotide sequence ID" value="NZ_FTPL01000002.1"/>
</dbReference>
<organism evidence="11 12">
    <name type="scientific">Edaphobacillus lindanitolerans</name>
    <dbReference type="NCBI Taxonomy" id="550447"/>
    <lineage>
        <taxon>Bacteria</taxon>
        <taxon>Bacillati</taxon>
        <taxon>Bacillota</taxon>
        <taxon>Bacilli</taxon>
        <taxon>Bacillales</taxon>
        <taxon>Bacillaceae</taxon>
        <taxon>Edaphobacillus</taxon>
    </lineage>
</organism>
<name>A0A1U7PQF9_9BACI</name>
<dbReference type="Gene3D" id="3.40.640.10">
    <property type="entry name" value="Type I PLP-dependent aspartate aminotransferase-like (Major domain)"/>
    <property type="match status" value="1"/>
</dbReference>
<evidence type="ECO:0000256" key="8">
    <source>
        <dbReference type="PIRSR" id="PIRSR001434-2"/>
    </source>
</evidence>
<dbReference type="InterPro" id="IPR054542">
    <property type="entry name" value="Cys_met_metab_PP"/>
</dbReference>
<evidence type="ECO:0000256" key="2">
    <source>
        <dbReference type="ARBA" id="ARBA00009077"/>
    </source>
</evidence>
<dbReference type="Gene3D" id="3.90.1150.10">
    <property type="entry name" value="Aspartate Aminotransferase, domain 1"/>
    <property type="match status" value="1"/>
</dbReference>
<sequence length="405" mass="44182">MDSKHVHRDTLMIHTGHDPHEHHDSLAMPLYQTSTYVFPDAATGAARFAGEQEGNIYSRLTNPTVRALEERITALEKGEGALAFGSGMAAVSAVLTYATRAGDHILATRGIYGCTFGLLAIMNDKYNITHDLIRMWTEEEIEAAVKPETKVIYIETPVNPTMEIADLQAAVNVARRHGLTVIVDNTFSSPYIQNPLELGADFVLHSATKYINGHGDVIAGLLIGADAEKITELRMTVQKDYGGIISPFDAWLLLRGLKTLAVRMERHTANAGRVIEYLKSEPMVREVHYPYDADHPQAPIARRQMSAGGGIFSFTIDGGLREAQEFMDSLSLIKIAVSLGDAESLIQHPWTMTHSGVPEEDRAAMGISDGLLRFSAGLEHPDDLIADLQAAFASMKKHAAAPAGE</sequence>
<dbReference type="GO" id="GO:0009086">
    <property type="term" value="P:methionine biosynthetic process"/>
    <property type="evidence" value="ECO:0007669"/>
    <property type="project" value="UniProtKB-ARBA"/>
</dbReference>
<evidence type="ECO:0000256" key="5">
    <source>
        <dbReference type="ARBA" id="ARBA00047199"/>
    </source>
</evidence>
<dbReference type="EC" id="4.4.1.2" evidence="4"/>
<dbReference type="PANTHER" id="PTHR11808">
    <property type="entry name" value="TRANS-SULFURATION ENZYME FAMILY MEMBER"/>
    <property type="match status" value="1"/>
</dbReference>
<dbReference type="GO" id="GO:0019346">
    <property type="term" value="P:transsulfuration"/>
    <property type="evidence" value="ECO:0007669"/>
    <property type="project" value="InterPro"/>
</dbReference>
<evidence type="ECO:0000256" key="4">
    <source>
        <dbReference type="ARBA" id="ARBA00047175"/>
    </source>
</evidence>
<dbReference type="Proteomes" id="UP000187550">
    <property type="component" value="Unassembled WGS sequence"/>
</dbReference>
<evidence type="ECO:0000256" key="7">
    <source>
        <dbReference type="ARBA" id="ARBA00052699"/>
    </source>
</evidence>
<dbReference type="FunFam" id="3.40.640.10:FF:000046">
    <property type="entry name" value="Cystathionine gamma-lyase"/>
    <property type="match status" value="1"/>
</dbReference>
<accession>A0A1U7PQF9</accession>
<dbReference type="GO" id="GO:0047982">
    <property type="term" value="F:homocysteine desulfhydrase activity"/>
    <property type="evidence" value="ECO:0007669"/>
    <property type="project" value="UniProtKB-EC"/>
</dbReference>
<proteinExistence type="inferred from homology"/>
<dbReference type="InterPro" id="IPR000277">
    <property type="entry name" value="Cys/Met-Metab_PyrdxlP-dep_enz"/>
</dbReference>
<dbReference type="EMBL" id="FTPL01000002">
    <property type="protein sequence ID" value="SIT85283.1"/>
    <property type="molecule type" value="Genomic_DNA"/>
</dbReference>
<keyword evidence="3 8" id="KW-0663">Pyridoxal phosphate</keyword>
<dbReference type="FunFam" id="3.90.1150.10:FF:000033">
    <property type="entry name" value="Cystathionine gamma-synthase"/>
    <property type="match status" value="1"/>
</dbReference>
<comment type="catalytic activity">
    <reaction evidence="6">
        <text>L-homocysteine + H2O = 2-oxobutanoate + hydrogen sulfide + NH4(+) + H(+)</text>
        <dbReference type="Rhea" id="RHEA:14501"/>
        <dbReference type="ChEBI" id="CHEBI:15377"/>
        <dbReference type="ChEBI" id="CHEBI:15378"/>
        <dbReference type="ChEBI" id="CHEBI:16763"/>
        <dbReference type="ChEBI" id="CHEBI:28938"/>
        <dbReference type="ChEBI" id="CHEBI:29919"/>
        <dbReference type="ChEBI" id="CHEBI:58199"/>
        <dbReference type="EC" id="4.4.1.2"/>
    </reaction>
    <physiologicalReaction direction="left-to-right" evidence="6">
        <dbReference type="Rhea" id="RHEA:14502"/>
    </physiologicalReaction>
</comment>
<dbReference type="PIRSF" id="PIRSF001434">
    <property type="entry name" value="CGS"/>
    <property type="match status" value="1"/>
</dbReference>
<reference evidence="12" key="1">
    <citation type="submission" date="2017-01" db="EMBL/GenBank/DDBJ databases">
        <authorList>
            <person name="Varghese N."/>
            <person name="Submissions S."/>
        </authorList>
    </citation>
    <scope>NUCLEOTIDE SEQUENCE [LARGE SCALE GENOMIC DNA]</scope>
    <source>
        <strain evidence="12">MNA4</strain>
    </source>
</reference>
<dbReference type="InterPro" id="IPR015421">
    <property type="entry name" value="PyrdxlP-dep_Trfase_major"/>
</dbReference>
<dbReference type="GO" id="GO:0005737">
    <property type="term" value="C:cytoplasm"/>
    <property type="evidence" value="ECO:0007669"/>
    <property type="project" value="TreeGrafter"/>
</dbReference>
<dbReference type="PANTHER" id="PTHR11808:SF80">
    <property type="entry name" value="CYSTATHIONINE GAMMA-LYASE"/>
    <property type="match status" value="1"/>
</dbReference>
<dbReference type="Pfam" id="PF01053">
    <property type="entry name" value="Cys_Met_Meta_PP"/>
    <property type="match status" value="1"/>
</dbReference>
<evidence type="ECO:0000313" key="11">
    <source>
        <dbReference type="EMBL" id="SIT85283.1"/>
    </source>
</evidence>
<protein>
    <recommendedName>
        <fullName evidence="4">homocysteine desulfhydrase</fullName>
        <ecNumber evidence="4">4.4.1.2</ecNumber>
    </recommendedName>
    <alternativeName>
        <fullName evidence="5">Homocysteine desulfhydrase</fullName>
    </alternativeName>
</protein>
<dbReference type="GO" id="GO:0030170">
    <property type="term" value="F:pyridoxal phosphate binding"/>
    <property type="evidence" value="ECO:0007669"/>
    <property type="project" value="InterPro"/>
</dbReference>
<comment type="catalytic activity">
    <reaction evidence="7">
        <text>L-methionine + H2O = methanethiol + 2-oxobutanoate + NH4(+)</text>
        <dbReference type="Rhea" id="RHEA:23800"/>
        <dbReference type="ChEBI" id="CHEBI:15377"/>
        <dbReference type="ChEBI" id="CHEBI:16007"/>
        <dbReference type="ChEBI" id="CHEBI:16763"/>
        <dbReference type="ChEBI" id="CHEBI:28938"/>
        <dbReference type="ChEBI" id="CHEBI:57844"/>
        <dbReference type="EC" id="4.4.1.11"/>
    </reaction>
    <physiologicalReaction direction="left-to-right" evidence="7">
        <dbReference type="Rhea" id="RHEA:23801"/>
    </physiologicalReaction>
</comment>